<organism evidence="7 8">
    <name type="scientific">Coniophora puteana (strain RWD-64-598)</name>
    <name type="common">Brown rot fungus</name>
    <dbReference type="NCBI Taxonomy" id="741705"/>
    <lineage>
        <taxon>Eukaryota</taxon>
        <taxon>Fungi</taxon>
        <taxon>Dikarya</taxon>
        <taxon>Basidiomycota</taxon>
        <taxon>Agaricomycotina</taxon>
        <taxon>Agaricomycetes</taxon>
        <taxon>Agaricomycetidae</taxon>
        <taxon>Boletales</taxon>
        <taxon>Coniophorineae</taxon>
        <taxon>Coniophoraceae</taxon>
        <taxon>Coniophora</taxon>
    </lineage>
</organism>
<feature type="region of interest" description="Disordered" evidence="5">
    <location>
        <begin position="235"/>
        <end position="281"/>
    </location>
</feature>
<evidence type="ECO:0000256" key="3">
    <source>
        <dbReference type="ARBA" id="ARBA00022989"/>
    </source>
</evidence>
<evidence type="ECO:0000256" key="1">
    <source>
        <dbReference type="ARBA" id="ARBA00004167"/>
    </source>
</evidence>
<accession>A0A5M3N0A8</accession>
<evidence type="ECO:0000256" key="4">
    <source>
        <dbReference type="ARBA" id="ARBA00023136"/>
    </source>
</evidence>
<proteinExistence type="predicted"/>
<sequence length="306" mass="32478">MTYYRLRSICNPMYSVPSFSPNPPGDHCDDQVGVGFSGQHGIDAPNDGSYQSYLVDISQNNNTCAPNMNQSLPVNVQDATCNRGMKLMDILYEEYWTAGTWYYVWTEETATTENNTAGSDRNAMFNSQGCSTATSSPSIPISTESSAESSTPSSSSTKSGASNATPGTTTGTVVGGVVGGVAGLAILAGIWAVIWKKRVRGAAFRDAYLATMNGADGRPPMAMRQANGYPAAELENEGSAFNGSGNSIGPHAATSPSLPMGQSQALLQRGQTPRPPPSYNTEWIRRAADSHVQDFPESVRESSTVM</sequence>
<evidence type="ECO:0000313" key="8">
    <source>
        <dbReference type="Proteomes" id="UP000053558"/>
    </source>
</evidence>
<reference evidence="8" key="1">
    <citation type="journal article" date="2012" name="Science">
        <title>The Paleozoic origin of enzymatic lignin decomposition reconstructed from 31 fungal genomes.</title>
        <authorList>
            <person name="Floudas D."/>
            <person name="Binder M."/>
            <person name="Riley R."/>
            <person name="Barry K."/>
            <person name="Blanchette R.A."/>
            <person name="Henrissat B."/>
            <person name="Martinez A.T."/>
            <person name="Otillar R."/>
            <person name="Spatafora J.W."/>
            <person name="Yadav J.S."/>
            <person name="Aerts A."/>
            <person name="Benoit I."/>
            <person name="Boyd A."/>
            <person name="Carlson A."/>
            <person name="Copeland A."/>
            <person name="Coutinho P.M."/>
            <person name="de Vries R.P."/>
            <person name="Ferreira P."/>
            <person name="Findley K."/>
            <person name="Foster B."/>
            <person name="Gaskell J."/>
            <person name="Glotzer D."/>
            <person name="Gorecki P."/>
            <person name="Heitman J."/>
            <person name="Hesse C."/>
            <person name="Hori C."/>
            <person name="Igarashi K."/>
            <person name="Jurgens J.A."/>
            <person name="Kallen N."/>
            <person name="Kersten P."/>
            <person name="Kohler A."/>
            <person name="Kuees U."/>
            <person name="Kumar T.K.A."/>
            <person name="Kuo A."/>
            <person name="LaButti K."/>
            <person name="Larrondo L.F."/>
            <person name="Lindquist E."/>
            <person name="Ling A."/>
            <person name="Lombard V."/>
            <person name="Lucas S."/>
            <person name="Lundell T."/>
            <person name="Martin R."/>
            <person name="McLaughlin D.J."/>
            <person name="Morgenstern I."/>
            <person name="Morin E."/>
            <person name="Murat C."/>
            <person name="Nagy L.G."/>
            <person name="Nolan M."/>
            <person name="Ohm R.A."/>
            <person name="Patyshakuliyeva A."/>
            <person name="Rokas A."/>
            <person name="Ruiz-Duenas F.J."/>
            <person name="Sabat G."/>
            <person name="Salamov A."/>
            <person name="Samejima M."/>
            <person name="Schmutz J."/>
            <person name="Slot J.C."/>
            <person name="St John F."/>
            <person name="Stenlid J."/>
            <person name="Sun H."/>
            <person name="Sun S."/>
            <person name="Syed K."/>
            <person name="Tsang A."/>
            <person name="Wiebenga A."/>
            <person name="Young D."/>
            <person name="Pisabarro A."/>
            <person name="Eastwood D.C."/>
            <person name="Martin F."/>
            <person name="Cullen D."/>
            <person name="Grigoriev I.V."/>
            <person name="Hibbett D.S."/>
        </authorList>
    </citation>
    <scope>NUCLEOTIDE SEQUENCE [LARGE SCALE GENOMIC DNA]</scope>
    <source>
        <strain evidence="8">RWD-64-598 SS2</strain>
    </source>
</reference>
<evidence type="ECO:0000256" key="5">
    <source>
        <dbReference type="SAM" id="MobiDB-lite"/>
    </source>
</evidence>
<name>A0A5M3N0A8_CONPW</name>
<evidence type="ECO:0000256" key="2">
    <source>
        <dbReference type="ARBA" id="ARBA00022692"/>
    </source>
</evidence>
<dbReference type="KEGG" id="cput:CONPUDRAFT_141601"/>
<keyword evidence="8" id="KW-1185">Reference proteome</keyword>
<feature type="transmembrane region" description="Helical" evidence="6">
    <location>
        <begin position="173"/>
        <end position="195"/>
    </location>
</feature>
<dbReference type="GO" id="GO:0016020">
    <property type="term" value="C:membrane"/>
    <property type="evidence" value="ECO:0007669"/>
    <property type="project" value="UniProtKB-SubCell"/>
</dbReference>
<dbReference type="PANTHER" id="PTHR15549">
    <property type="entry name" value="PAIRED IMMUNOGLOBULIN-LIKE TYPE 2 RECEPTOR"/>
    <property type="match status" value="1"/>
</dbReference>
<dbReference type="GO" id="GO:0071944">
    <property type="term" value="C:cell periphery"/>
    <property type="evidence" value="ECO:0007669"/>
    <property type="project" value="UniProtKB-ARBA"/>
</dbReference>
<keyword evidence="2 6" id="KW-0812">Transmembrane</keyword>
<keyword evidence="4 6" id="KW-0472">Membrane</keyword>
<feature type="compositionally biased region" description="Low complexity" evidence="5">
    <location>
        <begin position="131"/>
        <end position="157"/>
    </location>
</feature>
<comment type="caution">
    <text evidence="7">The sequence shown here is derived from an EMBL/GenBank/DDBJ whole genome shotgun (WGS) entry which is preliminary data.</text>
</comment>
<feature type="compositionally biased region" description="Polar residues" evidence="5">
    <location>
        <begin position="254"/>
        <end position="271"/>
    </location>
</feature>
<dbReference type="PANTHER" id="PTHR15549:SF26">
    <property type="entry name" value="AXIAL BUDDING PATTERN PROTEIN 2-RELATED"/>
    <property type="match status" value="1"/>
</dbReference>
<dbReference type="EMBL" id="JH711574">
    <property type="protein sequence ID" value="EIW84687.1"/>
    <property type="molecule type" value="Genomic_DNA"/>
</dbReference>
<keyword evidence="3 6" id="KW-1133">Transmembrane helix</keyword>
<dbReference type="InterPro" id="IPR051694">
    <property type="entry name" value="Immunoregulatory_rcpt-like"/>
</dbReference>
<dbReference type="Proteomes" id="UP000053558">
    <property type="component" value="Unassembled WGS sequence"/>
</dbReference>
<evidence type="ECO:0000256" key="6">
    <source>
        <dbReference type="SAM" id="Phobius"/>
    </source>
</evidence>
<gene>
    <name evidence="7" type="ORF">CONPUDRAFT_141601</name>
</gene>
<comment type="subcellular location">
    <subcellularLocation>
        <location evidence="1">Membrane</location>
        <topology evidence="1">Single-pass membrane protein</topology>
    </subcellularLocation>
</comment>
<dbReference type="AlphaFoldDB" id="A0A5M3N0A8"/>
<dbReference type="GeneID" id="19201647"/>
<evidence type="ECO:0000313" key="7">
    <source>
        <dbReference type="EMBL" id="EIW84687.1"/>
    </source>
</evidence>
<protein>
    <submittedName>
        <fullName evidence="7">Uncharacterized protein</fullName>
    </submittedName>
</protein>
<feature type="region of interest" description="Disordered" evidence="5">
    <location>
        <begin position="114"/>
        <end position="171"/>
    </location>
</feature>
<dbReference type="RefSeq" id="XP_007764412.1">
    <property type="nucleotide sequence ID" value="XM_007766222.1"/>
</dbReference>